<dbReference type="InterPro" id="IPR027417">
    <property type="entry name" value="P-loop_NTPase"/>
</dbReference>
<gene>
    <name evidence="2" type="ORF">BK664_11320</name>
</gene>
<comment type="caution">
    <text evidence="2">The sequence shown here is derived from an EMBL/GenBank/DDBJ whole genome shotgun (WGS) entry which is preliminary data.</text>
</comment>
<evidence type="ECO:0000313" key="3">
    <source>
        <dbReference type="Proteomes" id="UP000286351"/>
    </source>
</evidence>
<sequence>MIYSFGAQNYFSFREGMSASFQLSAKVPASVAQGRRVSTVLGIKGGNASGKTNILKCLVFLQEFISTSFSLEDGDGLGFDTYFGNEEESNFYIDFKVGDVRYLYELTATPFAVVREALYKKLQRKTLIAERVGNVIVERPNDYKALDFVELKSNASLISTVAKYKIKDLPTAFADIVEYFGYMDGNVAKSGVVPDESMFKRDTASAFYYKVPEAFEFAKNIIKNSDLGIVDIEIHKSELSAGKVQYLPLFLHKVGKSDTTRYLTPFDQSSGTMALFRRLAMYWMVLDDGGVLIMDEFDQNCHPMLLPSLIKLFTDKDSNPKGAQFIFTAHNADIIDELGKYRTILVSKEDGESYSYRLDEIPGDLIRNDRSIAALYREGKIGGIPRL</sequence>
<feature type="domain" description="ATPase AAA-type core" evidence="1">
    <location>
        <begin position="42"/>
        <end position="335"/>
    </location>
</feature>
<name>A0A423JPB6_9PSED</name>
<dbReference type="PANTHER" id="PTHR40396:SF1">
    <property type="entry name" value="ATPASE AAA-TYPE CORE DOMAIN-CONTAINING PROTEIN"/>
    <property type="match status" value="1"/>
</dbReference>
<proteinExistence type="predicted"/>
<dbReference type="GO" id="GO:0016887">
    <property type="term" value="F:ATP hydrolysis activity"/>
    <property type="evidence" value="ECO:0007669"/>
    <property type="project" value="InterPro"/>
</dbReference>
<accession>A0A423JPB6</accession>
<dbReference type="PANTHER" id="PTHR40396">
    <property type="entry name" value="ATPASE-LIKE PROTEIN"/>
    <property type="match status" value="1"/>
</dbReference>
<dbReference type="Pfam" id="PF13304">
    <property type="entry name" value="AAA_21"/>
    <property type="match status" value="1"/>
</dbReference>
<dbReference type="RefSeq" id="WP_123365801.1">
    <property type="nucleotide sequence ID" value="NZ_MOBO01000009.1"/>
</dbReference>
<dbReference type="InterPro" id="IPR003959">
    <property type="entry name" value="ATPase_AAA_core"/>
</dbReference>
<dbReference type="SUPFAM" id="SSF52540">
    <property type="entry name" value="P-loop containing nucleoside triphosphate hydrolases"/>
    <property type="match status" value="1"/>
</dbReference>
<protein>
    <recommendedName>
        <fullName evidence="1">ATPase AAA-type core domain-containing protein</fullName>
    </recommendedName>
</protein>
<dbReference type="AlphaFoldDB" id="A0A423JPB6"/>
<dbReference type="EMBL" id="MOBO01000009">
    <property type="protein sequence ID" value="RON39547.1"/>
    <property type="molecule type" value="Genomic_DNA"/>
</dbReference>
<reference evidence="2 3" key="1">
    <citation type="submission" date="2016-10" db="EMBL/GenBank/DDBJ databases">
        <title>Comparative genome analysis of multiple Pseudomonas spp. focuses on biocontrol and plant growth promoting traits.</title>
        <authorList>
            <person name="Tao X.-Y."/>
            <person name="Taylor C.G."/>
        </authorList>
    </citation>
    <scope>NUCLEOTIDE SEQUENCE [LARGE SCALE GENOMIC DNA]</scope>
    <source>
        <strain evidence="2 3">38D4</strain>
    </source>
</reference>
<dbReference type="Proteomes" id="UP000286351">
    <property type="component" value="Unassembled WGS sequence"/>
</dbReference>
<evidence type="ECO:0000259" key="1">
    <source>
        <dbReference type="Pfam" id="PF13304"/>
    </source>
</evidence>
<dbReference type="GO" id="GO:0005524">
    <property type="term" value="F:ATP binding"/>
    <property type="evidence" value="ECO:0007669"/>
    <property type="project" value="InterPro"/>
</dbReference>
<dbReference type="Gene3D" id="3.40.50.300">
    <property type="entry name" value="P-loop containing nucleotide triphosphate hydrolases"/>
    <property type="match status" value="1"/>
</dbReference>
<evidence type="ECO:0000313" key="2">
    <source>
        <dbReference type="EMBL" id="RON39547.1"/>
    </source>
</evidence>
<organism evidence="2 3">
    <name type="scientific">Pseudomonas brassicacearum</name>
    <dbReference type="NCBI Taxonomy" id="930166"/>
    <lineage>
        <taxon>Bacteria</taxon>
        <taxon>Pseudomonadati</taxon>
        <taxon>Pseudomonadota</taxon>
        <taxon>Gammaproteobacteria</taxon>
        <taxon>Pseudomonadales</taxon>
        <taxon>Pseudomonadaceae</taxon>
        <taxon>Pseudomonas</taxon>
    </lineage>
</organism>